<dbReference type="GeneID" id="113834371"/>
<proteinExistence type="predicted"/>
<keyword evidence="2" id="KW-1185">Reference proteome</keyword>
<dbReference type="RefSeq" id="XP_027258769.1">
    <property type="nucleotide sequence ID" value="XM_027402968.1"/>
</dbReference>
<feature type="region of interest" description="Disordered" evidence="1">
    <location>
        <begin position="109"/>
        <end position="135"/>
    </location>
</feature>
<evidence type="ECO:0000313" key="2">
    <source>
        <dbReference type="Proteomes" id="UP001108280"/>
    </source>
</evidence>
<protein>
    <submittedName>
        <fullName evidence="3">60S ribosomal protein L13-like</fullName>
    </submittedName>
</protein>
<dbReference type="KEGG" id="cge:113834371"/>
<feature type="compositionally biased region" description="Pro residues" evidence="1">
    <location>
        <begin position="119"/>
        <end position="128"/>
    </location>
</feature>
<sequence length="154" mass="17217">MVPTEHGMILKPHFCKDWQQRADSRFNQLACNSLTLQSPASKTVLPCTWSHIQPHQPHSEVPYCEIPCQSPSRQDLQPQQIQVGPHPSELSWTINSVVSKNTKQIHSITVGQKAAPEAHTPPPTPKKPFTPRKKPALLRKLKCPLASRTCDAIP</sequence>
<reference evidence="2" key="2">
    <citation type="journal article" date="2020" name="Biotechnol. Bioeng.">
        <title>Chromosome-scale scaffolds for the Chinese hamster reference genome assembly to facilitate the study of the CHO epigenome.</title>
        <authorList>
            <person name="Hilliard W."/>
            <person name="MacDonald M."/>
            <person name="Lee K.H."/>
        </authorList>
    </citation>
    <scope>NUCLEOTIDE SEQUENCE [LARGE SCALE GENOMIC DNA]</scope>
    <source>
        <strain evidence="2">17A/GY</strain>
    </source>
</reference>
<accession>A0A9J7JGK9</accession>
<organism evidence="2 3">
    <name type="scientific">Cricetulus griseus</name>
    <name type="common">Chinese hamster</name>
    <name type="synonym">Cricetulus barabensis griseus</name>
    <dbReference type="NCBI Taxonomy" id="10029"/>
    <lineage>
        <taxon>Eukaryota</taxon>
        <taxon>Metazoa</taxon>
        <taxon>Chordata</taxon>
        <taxon>Craniata</taxon>
        <taxon>Vertebrata</taxon>
        <taxon>Euteleostomi</taxon>
        <taxon>Mammalia</taxon>
        <taxon>Eutheria</taxon>
        <taxon>Euarchontoglires</taxon>
        <taxon>Glires</taxon>
        <taxon>Rodentia</taxon>
        <taxon>Myomorpha</taxon>
        <taxon>Muroidea</taxon>
        <taxon>Cricetidae</taxon>
        <taxon>Cricetinae</taxon>
        <taxon>Cricetulus</taxon>
    </lineage>
</organism>
<evidence type="ECO:0000256" key="1">
    <source>
        <dbReference type="SAM" id="MobiDB-lite"/>
    </source>
</evidence>
<dbReference type="Proteomes" id="UP001108280">
    <property type="component" value="Chromosome 2"/>
</dbReference>
<reference evidence="2" key="1">
    <citation type="journal article" date="2018" name="Biotechnol. Bioeng.">
        <title>A reference genome of the Chinese hamster based on a hybrid assembly strategy.</title>
        <authorList>
            <person name="Rupp O."/>
            <person name="MacDonald M.L."/>
            <person name="Li S."/>
            <person name="Dhiman H."/>
            <person name="Polson S."/>
            <person name="Griep S."/>
            <person name="Heffner K."/>
            <person name="Hernandez I."/>
            <person name="Brinkrolf K."/>
            <person name="Jadhav V."/>
            <person name="Samoudi M."/>
            <person name="Hao H."/>
            <person name="Kingham B."/>
            <person name="Goesmann A."/>
            <person name="Betenbaugh M.J."/>
            <person name="Lewis N.E."/>
            <person name="Borth N."/>
            <person name="Lee K.H."/>
        </authorList>
    </citation>
    <scope>NUCLEOTIDE SEQUENCE [LARGE SCALE GENOMIC DNA]</scope>
    <source>
        <strain evidence="2">17A/GY</strain>
    </source>
</reference>
<evidence type="ECO:0000313" key="3">
    <source>
        <dbReference type="RefSeq" id="XP_027258769.1"/>
    </source>
</evidence>
<name>A0A9J7JGK9_CRIGR</name>
<dbReference type="AlphaFoldDB" id="A0A9J7JGK9"/>
<reference evidence="3" key="3">
    <citation type="submission" date="2025-08" db="UniProtKB">
        <authorList>
            <consortium name="RefSeq"/>
        </authorList>
    </citation>
    <scope>IDENTIFICATION</scope>
    <source>
        <strain evidence="3">17A/GY</strain>
        <tissue evidence="3">Liver</tissue>
    </source>
</reference>
<gene>
    <name evidence="3" type="primary">LOC113834371</name>
</gene>